<dbReference type="OrthoDB" id="5951044at2"/>
<evidence type="ECO:0000313" key="2">
    <source>
        <dbReference type="Proteomes" id="UP000066624"/>
    </source>
</evidence>
<organism evidence="1 2">
    <name type="scientific">Wenzhouxiangella marina</name>
    <dbReference type="NCBI Taxonomy" id="1579979"/>
    <lineage>
        <taxon>Bacteria</taxon>
        <taxon>Pseudomonadati</taxon>
        <taxon>Pseudomonadota</taxon>
        <taxon>Gammaproteobacteria</taxon>
        <taxon>Chromatiales</taxon>
        <taxon>Wenzhouxiangellaceae</taxon>
        <taxon>Wenzhouxiangella</taxon>
    </lineage>
</organism>
<dbReference type="RefSeq" id="WP_049726523.1">
    <property type="nucleotide sequence ID" value="NZ_CP012154.1"/>
</dbReference>
<accession>A0A0K0XZ91</accession>
<keyword evidence="2" id="KW-1185">Reference proteome</keyword>
<name>A0A0K0XZ91_9GAMM</name>
<evidence type="ECO:0000313" key="1">
    <source>
        <dbReference type="EMBL" id="AKS43008.1"/>
    </source>
</evidence>
<dbReference type="EMBL" id="CP012154">
    <property type="protein sequence ID" value="AKS43008.1"/>
    <property type="molecule type" value="Genomic_DNA"/>
</dbReference>
<dbReference type="KEGG" id="wma:WM2015_2650"/>
<dbReference type="Pfam" id="PF12730">
    <property type="entry name" value="ABC2_membrane_4"/>
    <property type="match status" value="1"/>
</dbReference>
<gene>
    <name evidence="1" type="ORF">WM2015_2650</name>
</gene>
<sequence>MMLRLTRVEALKLRHSLVSLLVLAVPGMIFVMLLATILSGNSPGAWERVAMSGAAIWAYFLLPMAVTALTALMAQVEHGPRAWSWSLTLPLPKARVFQAKALLAALLMAVISLLVGLAILAGGLLGGWLLPDQALQGPLPIGLLAALMSKMWLAGLFVLAIQFIVAFRFSSFAVPVVLGISGTFFAVVATSARLGIYFPWLLPTNVLASAPERAFQAIVTGSVGGVLLLLIGCWWLGRRDWL</sequence>
<dbReference type="AlphaFoldDB" id="A0A0K0XZ91"/>
<reference evidence="1 2" key="1">
    <citation type="submission" date="2015-07" db="EMBL/GenBank/DDBJ databases">
        <authorList>
            <person name="Noorani M."/>
        </authorList>
    </citation>
    <scope>NUCLEOTIDE SEQUENCE [LARGE SCALE GENOMIC DNA]</scope>
    <source>
        <strain evidence="1 2">KCTC 42284</strain>
    </source>
</reference>
<dbReference type="STRING" id="1579979.WM2015_2650"/>
<protein>
    <submittedName>
        <fullName evidence="1">ABC transporter protein, putative</fullName>
    </submittedName>
</protein>
<dbReference type="Proteomes" id="UP000066624">
    <property type="component" value="Chromosome"/>
</dbReference>
<proteinExistence type="predicted"/>
<dbReference type="CDD" id="cd21809">
    <property type="entry name" value="ABC-2_lan_permease-like"/>
    <property type="match status" value="1"/>
</dbReference>